<evidence type="ECO:0000313" key="1">
    <source>
        <dbReference type="EMBL" id="CAE7825982.1"/>
    </source>
</evidence>
<proteinExistence type="predicted"/>
<gene>
    <name evidence="1" type="ORF">SNEC2469_LOCUS24632</name>
</gene>
<dbReference type="AlphaFoldDB" id="A0A812ZH52"/>
<feature type="non-terminal residue" evidence="1">
    <location>
        <position position="1"/>
    </location>
</feature>
<dbReference type="Proteomes" id="UP000601435">
    <property type="component" value="Unassembled WGS sequence"/>
</dbReference>
<organism evidence="1 2">
    <name type="scientific">Symbiodinium necroappetens</name>
    <dbReference type="NCBI Taxonomy" id="1628268"/>
    <lineage>
        <taxon>Eukaryota</taxon>
        <taxon>Sar</taxon>
        <taxon>Alveolata</taxon>
        <taxon>Dinophyceae</taxon>
        <taxon>Suessiales</taxon>
        <taxon>Symbiodiniaceae</taxon>
        <taxon>Symbiodinium</taxon>
    </lineage>
</organism>
<dbReference type="OrthoDB" id="10250130at2759"/>
<comment type="caution">
    <text evidence="1">The sequence shown here is derived from an EMBL/GenBank/DDBJ whole genome shotgun (WGS) entry which is preliminary data.</text>
</comment>
<feature type="non-terminal residue" evidence="1">
    <location>
        <position position="75"/>
    </location>
</feature>
<protein>
    <submittedName>
        <fullName evidence="1">Uncharacterized protein</fullName>
    </submittedName>
</protein>
<evidence type="ECO:0000313" key="2">
    <source>
        <dbReference type="Proteomes" id="UP000601435"/>
    </source>
</evidence>
<accession>A0A812ZH52</accession>
<keyword evidence="2" id="KW-1185">Reference proteome</keyword>
<name>A0A812ZH52_9DINO</name>
<sequence length="75" mass="8023">GTAPSARFMPGVSDILYQGKQHLAVFAGETLPGSTKRTTLNDLWVFEPSSAVWTELFAPTCGEPPVPEEDVSVST</sequence>
<dbReference type="InterPro" id="IPR015915">
    <property type="entry name" value="Kelch-typ_b-propeller"/>
</dbReference>
<dbReference type="EMBL" id="CAJNJA010047710">
    <property type="protein sequence ID" value="CAE7825982.1"/>
    <property type="molecule type" value="Genomic_DNA"/>
</dbReference>
<reference evidence="1" key="1">
    <citation type="submission" date="2021-02" db="EMBL/GenBank/DDBJ databases">
        <authorList>
            <person name="Dougan E. K."/>
            <person name="Rhodes N."/>
            <person name="Thang M."/>
            <person name="Chan C."/>
        </authorList>
    </citation>
    <scope>NUCLEOTIDE SEQUENCE</scope>
</reference>
<dbReference type="Gene3D" id="2.120.10.80">
    <property type="entry name" value="Kelch-type beta propeller"/>
    <property type="match status" value="1"/>
</dbReference>